<name>A0ACB5T9X3_AMBMO</name>
<organism evidence="1 2">
    <name type="scientific">Ambrosiozyma monospora</name>
    <name type="common">Yeast</name>
    <name type="synonym">Endomycopsis monosporus</name>
    <dbReference type="NCBI Taxonomy" id="43982"/>
    <lineage>
        <taxon>Eukaryota</taxon>
        <taxon>Fungi</taxon>
        <taxon>Dikarya</taxon>
        <taxon>Ascomycota</taxon>
        <taxon>Saccharomycotina</taxon>
        <taxon>Pichiomycetes</taxon>
        <taxon>Pichiales</taxon>
        <taxon>Pichiaceae</taxon>
        <taxon>Ambrosiozyma</taxon>
    </lineage>
</organism>
<accession>A0ACB5T9X3</accession>
<proteinExistence type="predicted"/>
<keyword evidence="2" id="KW-1185">Reference proteome</keyword>
<dbReference type="EMBL" id="BSXS01005319">
    <property type="protein sequence ID" value="GME84194.1"/>
    <property type="molecule type" value="Genomic_DNA"/>
</dbReference>
<sequence>MVALPKEGNPALTVDPQHNIYVTDGKVGTPKKGEVLLHVKACGICGSDVHYWHMGQIGDMLLEGPCVMGHEAAGEVIELGEGVTDYKVGDRVAIEPQLPCGECYLCMQGDYNLCQEVEFSSVWPYDGFMQRYKTHSTRFIHKIPDSMTFAQGALVEPVAVAYHGIERSELTIGKGALIIGAGPIGLCTLALAKASGATPLVINDISKERLAFAKKMFPSVITYQSDLKKTNQENAKEIRKLFGPTEYEQPPCVLECTGVEAGIVVGAYVCRRAGTLTVIGVGKGDINNFPFMKLSLAEIDVKFINRYHDAWPPCIRLIADKVIDVDALVTHVFPFEKADDAMRTSADPSNGNIKVMLQDK</sequence>
<gene>
    <name evidence="1" type="ORF">Amon02_000666900</name>
</gene>
<evidence type="ECO:0000313" key="1">
    <source>
        <dbReference type="EMBL" id="GME84194.1"/>
    </source>
</evidence>
<protein>
    <submittedName>
        <fullName evidence="1">Unnamed protein product</fullName>
    </submittedName>
</protein>
<evidence type="ECO:0000313" key="2">
    <source>
        <dbReference type="Proteomes" id="UP001165064"/>
    </source>
</evidence>
<comment type="caution">
    <text evidence="1">The sequence shown here is derived from an EMBL/GenBank/DDBJ whole genome shotgun (WGS) entry which is preliminary data.</text>
</comment>
<reference evidence="1" key="1">
    <citation type="submission" date="2023-04" db="EMBL/GenBank/DDBJ databases">
        <title>Ambrosiozyma monospora NBRC 10751.</title>
        <authorList>
            <person name="Ichikawa N."/>
            <person name="Sato H."/>
            <person name="Tonouchi N."/>
        </authorList>
    </citation>
    <scope>NUCLEOTIDE SEQUENCE</scope>
    <source>
        <strain evidence="1">NBRC 10751</strain>
    </source>
</reference>
<dbReference type="Proteomes" id="UP001165064">
    <property type="component" value="Unassembled WGS sequence"/>
</dbReference>